<feature type="transmembrane region" description="Helical" evidence="1">
    <location>
        <begin position="152"/>
        <end position="171"/>
    </location>
</feature>
<feature type="transmembrane region" description="Helical" evidence="1">
    <location>
        <begin position="177"/>
        <end position="197"/>
    </location>
</feature>
<sequence length="348" mass="38231">MTAGTEPNRIINCHPPDPATLVTLRRYDLLPEAATVRGLLESHGIPVRLRDVNFVQADGLMSIAAGGMKLEVPADRVEEAQALLASMAAGELIDADAPADAPPPMPPANPMPALWSPDGAALLCLLAGSWLPMLLHYQNWRRLGDLRRTRQALVWLVGSLVLMGAMTIYFVGYVHDIHALAAVGTLVFTPLTLIWYWRQGRAQSLLVLPWSYPRRPLWLAGWLGVLVSVGFWAGVTLMLQWGVPLQDKVADFAAHLNSEGVFQRNENFQQLRFATEGTTLVEVVKVSGVYITPEFLAQAHQSSVWQSCKDLALAPLLQQGMTLESRFVAADGTPLGETRLTWHDCPAY</sequence>
<reference evidence="4" key="1">
    <citation type="journal article" date="2019" name="Int. J. Syst. Evol. Microbiol.">
        <title>The Global Catalogue of Microorganisms (GCM) 10K type strain sequencing project: providing services to taxonomists for standard genome sequencing and annotation.</title>
        <authorList>
            <consortium name="The Broad Institute Genomics Platform"/>
            <consortium name="The Broad Institute Genome Sequencing Center for Infectious Disease"/>
            <person name="Wu L."/>
            <person name="Ma J."/>
        </authorList>
    </citation>
    <scope>NUCLEOTIDE SEQUENCE [LARGE SCALE GENOMIC DNA]</scope>
    <source>
        <strain evidence="4">CGMCC 1.8860</strain>
    </source>
</reference>
<evidence type="ECO:0000256" key="1">
    <source>
        <dbReference type="SAM" id="Phobius"/>
    </source>
</evidence>
<gene>
    <name evidence="3" type="ORF">GCM10010971_29310</name>
</gene>
<organism evidence="3 4">
    <name type="scientific">Silvimonas amylolytica</name>
    <dbReference type="NCBI Taxonomy" id="449663"/>
    <lineage>
        <taxon>Bacteria</taxon>
        <taxon>Pseudomonadati</taxon>
        <taxon>Pseudomonadota</taxon>
        <taxon>Betaproteobacteria</taxon>
        <taxon>Neisseriales</taxon>
        <taxon>Chitinibacteraceae</taxon>
        <taxon>Silvimonas</taxon>
    </lineage>
</organism>
<dbReference type="EMBL" id="BMLY01000005">
    <property type="protein sequence ID" value="GGP27112.1"/>
    <property type="molecule type" value="Genomic_DNA"/>
</dbReference>
<proteinExistence type="predicted"/>
<protein>
    <recommendedName>
        <fullName evidence="2">DUF2007 domain-containing protein</fullName>
    </recommendedName>
</protein>
<dbReference type="Gene3D" id="3.30.70.790">
    <property type="entry name" value="UreE, C-terminal domain"/>
    <property type="match status" value="1"/>
</dbReference>
<feature type="transmembrane region" description="Helical" evidence="1">
    <location>
        <begin position="217"/>
        <end position="241"/>
    </location>
</feature>
<accession>A0ABQ2PQ49</accession>
<keyword evidence="1" id="KW-1133">Transmembrane helix</keyword>
<keyword evidence="1" id="KW-0812">Transmembrane</keyword>
<evidence type="ECO:0000313" key="4">
    <source>
        <dbReference type="Proteomes" id="UP000621859"/>
    </source>
</evidence>
<keyword evidence="4" id="KW-1185">Reference proteome</keyword>
<evidence type="ECO:0000259" key="2">
    <source>
        <dbReference type="Pfam" id="PF09413"/>
    </source>
</evidence>
<feature type="domain" description="DUF2007" evidence="2">
    <location>
        <begin position="30"/>
        <end position="87"/>
    </location>
</feature>
<comment type="caution">
    <text evidence="3">The sequence shown here is derived from an EMBL/GenBank/DDBJ whole genome shotgun (WGS) entry which is preliminary data.</text>
</comment>
<dbReference type="Proteomes" id="UP000621859">
    <property type="component" value="Unassembled WGS sequence"/>
</dbReference>
<dbReference type="InterPro" id="IPR018551">
    <property type="entry name" value="DUF2007"/>
</dbReference>
<evidence type="ECO:0000313" key="3">
    <source>
        <dbReference type="EMBL" id="GGP27112.1"/>
    </source>
</evidence>
<dbReference type="RefSeq" id="WP_188695379.1">
    <property type="nucleotide sequence ID" value="NZ_BMLY01000005.1"/>
</dbReference>
<name>A0ABQ2PQ49_9NEIS</name>
<keyword evidence="1" id="KW-0472">Membrane</keyword>
<dbReference type="Pfam" id="PF09413">
    <property type="entry name" value="DUF2007"/>
    <property type="match status" value="1"/>
</dbReference>